<evidence type="ECO:0000256" key="9">
    <source>
        <dbReference type="ARBA" id="ARBA00023277"/>
    </source>
</evidence>
<keyword evidence="7 12" id="KW-0328">Glycosyltransferase</keyword>
<dbReference type="EC" id="2.4.1.25" evidence="4"/>
<evidence type="ECO:0000256" key="4">
    <source>
        <dbReference type="ARBA" id="ARBA00012560"/>
    </source>
</evidence>
<dbReference type="KEGG" id="tsu:Tresu_0484"/>
<dbReference type="RefSeq" id="WP_013700741.1">
    <property type="nucleotide sequence ID" value="NC_015385.1"/>
</dbReference>
<evidence type="ECO:0000313" key="12">
    <source>
        <dbReference type="EMBL" id="AEB13434.1"/>
    </source>
</evidence>
<dbReference type="GeneID" id="302997696"/>
<accession>F2NXW4</accession>
<evidence type="ECO:0000256" key="8">
    <source>
        <dbReference type="ARBA" id="ARBA00022679"/>
    </source>
</evidence>
<evidence type="ECO:0000256" key="5">
    <source>
        <dbReference type="ARBA" id="ARBA00020295"/>
    </source>
</evidence>
<keyword evidence="13" id="KW-1185">Reference proteome</keyword>
<dbReference type="Gene3D" id="3.20.20.80">
    <property type="entry name" value="Glycosidases"/>
    <property type="match status" value="2"/>
</dbReference>
<dbReference type="Proteomes" id="UP000006852">
    <property type="component" value="Chromosome"/>
</dbReference>
<reference evidence="13" key="2">
    <citation type="submission" date="2011-04" db="EMBL/GenBank/DDBJ databases">
        <title>The complete genome of chromosome of Treponema succinifaciens DSM 2489.</title>
        <authorList>
            <person name="Lucas S."/>
            <person name="Copeland A."/>
            <person name="Lapidus A."/>
            <person name="Bruce D."/>
            <person name="Goodwin L."/>
            <person name="Pitluck S."/>
            <person name="Peters L."/>
            <person name="Kyrpides N."/>
            <person name="Mavromatis K."/>
            <person name="Ivanova N."/>
            <person name="Ovchinnikova G."/>
            <person name="Teshima H."/>
            <person name="Detter J.C."/>
            <person name="Tapia R."/>
            <person name="Han C."/>
            <person name="Land M."/>
            <person name="Hauser L."/>
            <person name="Markowitz V."/>
            <person name="Cheng J.-F."/>
            <person name="Hugenholtz P."/>
            <person name="Woyke T."/>
            <person name="Wu D."/>
            <person name="Gronow S."/>
            <person name="Wellnitz S."/>
            <person name="Brambilla E."/>
            <person name="Klenk H.-P."/>
            <person name="Eisen J.A."/>
        </authorList>
    </citation>
    <scope>NUCLEOTIDE SEQUENCE [LARGE SCALE GENOMIC DNA]</scope>
    <source>
        <strain evidence="13">ATCC 33096 / DSM 2489 / 6091</strain>
    </source>
</reference>
<dbReference type="InterPro" id="IPR017853">
    <property type="entry name" value="GH"/>
</dbReference>
<proteinExistence type="inferred from homology"/>
<dbReference type="GO" id="GO:0004134">
    <property type="term" value="F:4-alpha-glucanotransferase activity"/>
    <property type="evidence" value="ECO:0007669"/>
    <property type="project" value="UniProtKB-EC"/>
</dbReference>
<comment type="subcellular location">
    <subcellularLocation>
        <location evidence="2">Cytoplasm</location>
    </subcellularLocation>
</comment>
<comment type="catalytic activity">
    <reaction evidence="1">
        <text>Transfers a segment of a (1-&gt;4)-alpha-D-glucan to a new position in an acceptor, which may be glucose or a (1-&gt;4)-alpha-D-glucan.</text>
        <dbReference type="EC" id="2.4.1.25"/>
    </reaction>
</comment>
<dbReference type="HOGENOM" id="CLU_014132_2_1_12"/>
<evidence type="ECO:0000256" key="10">
    <source>
        <dbReference type="ARBA" id="ARBA00031423"/>
    </source>
</evidence>
<dbReference type="InterPro" id="IPR003385">
    <property type="entry name" value="Glyco_hydro_77"/>
</dbReference>
<dbReference type="GO" id="GO:0005975">
    <property type="term" value="P:carbohydrate metabolic process"/>
    <property type="evidence" value="ECO:0007669"/>
    <property type="project" value="InterPro"/>
</dbReference>
<evidence type="ECO:0000256" key="11">
    <source>
        <dbReference type="ARBA" id="ARBA00031501"/>
    </source>
</evidence>
<organism evidence="12 13">
    <name type="scientific">Treponema succinifaciens (strain ATCC 33096 / DSM 2489 / 6091)</name>
    <dbReference type="NCBI Taxonomy" id="869209"/>
    <lineage>
        <taxon>Bacteria</taxon>
        <taxon>Pseudomonadati</taxon>
        <taxon>Spirochaetota</taxon>
        <taxon>Spirochaetia</taxon>
        <taxon>Spirochaetales</taxon>
        <taxon>Treponemataceae</taxon>
        <taxon>Treponema</taxon>
    </lineage>
</organism>
<dbReference type="Pfam" id="PF02446">
    <property type="entry name" value="Glyco_hydro_77"/>
    <property type="match status" value="1"/>
</dbReference>
<keyword evidence="8 12" id="KW-0808">Transferase</keyword>
<name>F2NXW4_TRES6</name>
<dbReference type="eggNOG" id="COG1640">
    <property type="taxonomic scope" value="Bacteria"/>
</dbReference>
<dbReference type="PANTHER" id="PTHR32518">
    <property type="match status" value="1"/>
</dbReference>
<evidence type="ECO:0000256" key="7">
    <source>
        <dbReference type="ARBA" id="ARBA00022676"/>
    </source>
</evidence>
<reference evidence="12 13" key="1">
    <citation type="journal article" date="2011" name="Stand. Genomic Sci.">
        <title>Complete genome sequence of Treponema succinifaciens type strain (6091).</title>
        <authorList>
            <person name="Han C."/>
            <person name="Gronow S."/>
            <person name="Teshima H."/>
            <person name="Lapidus A."/>
            <person name="Nolan M."/>
            <person name="Lucas S."/>
            <person name="Hammon N."/>
            <person name="Deshpande S."/>
            <person name="Cheng J.F."/>
            <person name="Zeytun A."/>
            <person name="Tapia R."/>
            <person name="Goodwin L."/>
            <person name="Pitluck S."/>
            <person name="Liolios K."/>
            <person name="Pagani I."/>
            <person name="Ivanova N."/>
            <person name="Mavromatis K."/>
            <person name="Mikhailova N."/>
            <person name="Huntemann M."/>
            <person name="Pati A."/>
            <person name="Chen A."/>
            <person name="Palaniappan K."/>
            <person name="Land M."/>
            <person name="Hauser L."/>
            <person name="Brambilla E.M."/>
            <person name="Rohde M."/>
            <person name="Goker M."/>
            <person name="Woyke T."/>
            <person name="Bristow J."/>
            <person name="Eisen J.A."/>
            <person name="Markowitz V."/>
            <person name="Hugenholtz P."/>
            <person name="Kyrpides N.C."/>
            <person name="Klenk H.P."/>
            <person name="Detter J.C."/>
        </authorList>
    </citation>
    <scope>NUCLEOTIDE SEQUENCE [LARGE SCALE GENOMIC DNA]</scope>
    <source>
        <strain evidence="13">ATCC 33096 / DSM 2489 / 6091</strain>
    </source>
</reference>
<dbReference type="SUPFAM" id="SSF51445">
    <property type="entry name" value="(Trans)glycosidases"/>
    <property type="match status" value="1"/>
</dbReference>
<evidence type="ECO:0000256" key="3">
    <source>
        <dbReference type="ARBA" id="ARBA00005684"/>
    </source>
</evidence>
<protein>
    <recommendedName>
        <fullName evidence="5">4-alpha-glucanotransferase</fullName>
        <ecNumber evidence="4">2.4.1.25</ecNumber>
    </recommendedName>
    <alternativeName>
        <fullName evidence="10">Amylomaltase</fullName>
    </alternativeName>
    <alternativeName>
        <fullName evidence="11">Disproportionating enzyme</fullName>
    </alternativeName>
</protein>
<dbReference type="AlphaFoldDB" id="F2NXW4"/>
<evidence type="ECO:0000256" key="1">
    <source>
        <dbReference type="ARBA" id="ARBA00000439"/>
    </source>
</evidence>
<evidence type="ECO:0000256" key="6">
    <source>
        <dbReference type="ARBA" id="ARBA00022490"/>
    </source>
</evidence>
<dbReference type="GO" id="GO:0005737">
    <property type="term" value="C:cytoplasm"/>
    <property type="evidence" value="ECO:0007669"/>
    <property type="project" value="UniProtKB-SubCell"/>
</dbReference>
<gene>
    <name evidence="12" type="ordered locus">Tresu_0484</name>
</gene>
<dbReference type="EMBL" id="CP002631">
    <property type="protein sequence ID" value="AEB13434.1"/>
    <property type="molecule type" value="Genomic_DNA"/>
</dbReference>
<dbReference type="PANTHER" id="PTHR32518:SF3">
    <property type="entry name" value="4-ALPHA-GLUCANOTRANSFERASE"/>
    <property type="match status" value="1"/>
</dbReference>
<sequence length="672" mass="77956">MKKRTGVVVPLSALYTKDSAACGDFLALKNLADFCEKAGFSVVQLLPVNDTGTQSSPYSGLSAFALHPLFIRINALPEFEAALKGCKQFASAYKNFEKNFTYKRRFDYDAVVNEKNQLLHLLYNYIEKTSAKSENESMQKLPAQMEKFIRANNWIIPYAVFKNIKDENMQASWKSWDEQVRNVSREKIMLKWNNKAKKSSHNFFVWCQMRASEQFKESAEYLRSKGIILKGDIPILMNEDSVDCWTYPEFFRQDLRAGSPPDGENPLGQNWGFPTYDWERLEADGFAWWKDRIKVSSQYYDAFRIDHVLGFFRIWAAKETETTAYLGHTVPYSDFSRKDLNDLGFSDDRIKWISEPHIPTGLIENITWNHDEAVAFLEQVCDRVNNEELWNFKKEISGDKEIYSKKFCDDERKDSAVKNALAEKWRDRSLIQIKKDRFIKVFTFEKSSAWKTLSWDEQEKLKNLFARTEEKENGLWKQQALSTLGAIVHASDMIPCAEDLGVNLKVMPEVLQKLEILSLKVVRWCREWEKNGQPYIPFDQYPALSVATTSVHDSSTLRQWWNSEKDSVRAFLSACKTENCPDSNSAFTPDIAEFILKTVAKCASLLLINPLQDYLFLEHCFYLENENDERINVPGSVNSFNWTYRIPVSIEEMSENKSLLNKIKTVVQLHDN</sequence>
<dbReference type="STRING" id="869209.Tresu_0484"/>
<evidence type="ECO:0000256" key="2">
    <source>
        <dbReference type="ARBA" id="ARBA00004496"/>
    </source>
</evidence>
<evidence type="ECO:0000313" key="13">
    <source>
        <dbReference type="Proteomes" id="UP000006852"/>
    </source>
</evidence>
<keyword evidence="6" id="KW-0963">Cytoplasm</keyword>
<comment type="similarity">
    <text evidence="3">Belongs to the disproportionating enzyme family.</text>
</comment>
<keyword evidence="9" id="KW-0119">Carbohydrate metabolism</keyword>
<dbReference type="OrthoDB" id="9811841at2"/>